<name>C4LG35_CORK4</name>
<keyword evidence="3" id="KW-1185">Reference proteome</keyword>
<evidence type="ECO:0000313" key="2">
    <source>
        <dbReference type="EMBL" id="ACR16871.1"/>
    </source>
</evidence>
<dbReference type="KEGG" id="ckp:ckrop_0074"/>
<dbReference type="AlphaFoldDB" id="C4LG35"/>
<dbReference type="EMBL" id="CP001620">
    <property type="protein sequence ID" value="ACR16871.1"/>
    <property type="molecule type" value="Genomic_DNA"/>
</dbReference>
<dbReference type="Proteomes" id="UP000001473">
    <property type="component" value="Chromosome"/>
</dbReference>
<feature type="region of interest" description="Disordered" evidence="1">
    <location>
        <begin position="1"/>
        <end position="32"/>
    </location>
</feature>
<proteinExistence type="predicted"/>
<organism evidence="2 3">
    <name type="scientific">Corynebacterium kroppenstedtii (strain DSM 44385 / JCM 11950 / CIP 105744 / CCUG 35717)</name>
    <dbReference type="NCBI Taxonomy" id="645127"/>
    <lineage>
        <taxon>Bacteria</taxon>
        <taxon>Bacillati</taxon>
        <taxon>Actinomycetota</taxon>
        <taxon>Actinomycetes</taxon>
        <taxon>Mycobacteriales</taxon>
        <taxon>Corynebacteriaceae</taxon>
        <taxon>Corynebacterium</taxon>
    </lineage>
</organism>
<reference evidence="2 3" key="1">
    <citation type="journal article" date="2008" name="J. Biotechnol.">
        <title>Ultrafast pyrosequencing of Corynebacterium kroppenstedtii DSM44385 revealed insights into the physiology of a lipophilic corynebacterium that lacks mycolic acids.</title>
        <authorList>
            <person name="Tauch A."/>
            <person name="Schneider J."/>
            <person name="Szczepanowski R."/>
            <person name="Tilker A."/>
            <person name="Viehoever P."/>
            <person name="Gartemann K.-H."/>
            <person name="Arnold W."/>
            <person name="Blom J."/>
            <person name="Brinkrolf K."/>
            <person name="Brune I."/>
            <person name="Goetker S."/>
            <person name="Weisshaar B."/>
            <person name="Goesmann A."/>
            <person name="Droege M."/>
            <person name="Puehler A."/>
        </authorList>
    </citation>
    <scope>NUCLEOTIDE SEQUENCE [LARGE SCALE GENOMIC DNA]</scope>
    <source>
        <strain evidence="3">DSM 44385 / JCM 11950 / CIP 105744 / CCUG 35717</strain>
    </source>
</reference>
<feature type="compositionally biased region" description="Basic and acidic residues" evidence="1">
    <location>
        <begin position="1"/>
        <end position="18"/>
    </location>
</feature>
<sequence>MPESSVDNKKVGRKDRGDNAQQSLSWAVAAGA</sequence>
<evidence type="ECO:0000313" key="3">
    <source>
        <dbReference type="Proteomes" id="UP000001473"/>
    </source>
</evidence>
<dbReference type="HOGENOM" id="CLU_3388946_0_0_11"/>
<accession>C4LG35</accession>
<gene>
    <name evidence="2" type="ordered locus">ckrop_0074</name>
</gene>
<evidence type="ECO:0000256" key="1">
    <source>
        <dbReference type="SAM" id="MobiDB-lite"/>
    </source>
</evidence>
<protein>
    <submittedName>
        <fullName evidence="2">Uncharacterized protein</fullName>
    </submittedName>
</protein>
<dbReference type="STRING" id="645127.ckrop_0074"/>